<proteinExistence type="inferred from homology"/>
<keyword evidence="3 5" id="KW-0697">Rotamase</keyword>
<evidence type="ECO:0000256" key="3">
    <source>
        <dbReference type="ARBA" id="ARBA00023110"/>
    </source>
</evidence>
<evidence type="ECO:0000256" key="4">
    <source>
        <dbReference type="ARBA" id="ARBA00023235"/>
    </source>
</evidence>
<sequence>MAEVTRVPLQPIEKGSLTKLWIGVIVAILLAGGIAWAAVPKGIEVNTLVEGSGPTPEIGDVVFVKYVGTLPDGSEFDRSQDVPLPIPGIFPEGNPFPITEGATIEGFFEALQRVRKGGKYEIFIPAEKAYGDAPQAGSPIPPGSDLTFELEVVDFMSEEDFQRRLGMLQQMMQQNGAAMGQGAPPQGQ</sequence>
<dbReference type="PROSITE" id="PS50059">
    <property type="entry name" value="FKBP_PPIASE"/>
    <property type="match status" value="1"/>
</dbReference>
<evidence type="ECO:0000256" key="2">
    <source>
        <dbReference type="ARBA" id="ARBA00006577"/>
    </source>
</evidence>
<keyword evidence="4 5" id="KW-0413">Isomerase</keyword>
<feature type="domain" description="PPIase FKBP-type" evidence="8">
    <location>
        <begin position="59"/>
        <end position="156"/>
    </location>
</feature>
<dbReference type="PANTHER" id="PTHR43811">
    <property type="entry name" value="FKBP-TYPE PEPTIDYL-PROLYL CIS-TRANS ISOMERASE FKPA"/>
    <property type="match status" value="1"/>
</dbReference>
<dbReference type="Proteomes" id="UP000194420">
    <property type="component" value="Unassembled WGS sequence"/>
</dbReference>
<dbReference type="RefSeq" id="WP_086436587.1">
    <property type="nucleotide sequence ID" value="NZ_FXWG01000001.1"/>
</dbReference>
<dbReference type="Pfam" id="PF00254">
    <property type="entry name" value="FKBP_C"/>
    <property type="match status" value="1"/>
</dbReference>
<dbReference type="InterPro" id="IPR001179">
    <property type="entry name" value="PPIase_FKBP_dom"/>
</dbReference>
<evidence type="ECO:0000259" key="8">
    <source>
        <dbReference type="PROSITE" id="PS50059"/>
    </source>
</evidence>
<evidence type="ECO:0000313" key="9">
    <source>
        <dbReference type="EMBL" id="SMQ62276.1"/>
    </source>
</evidence>
<evidence type="ECO:0000256" key="1">
    <source>
        <dbReference type="ARBA" id="ARBA00000971"/>
    </source>
</evidence>
<evidence type="ECO:0000256" key="6">
    <source>
        <dbReference type="RuleBase" id="RU003915"/>
    </source>
</evidence>
<organism evidence="9 10">
    <name type="scientific">Altererythrobacter xiamenensis</name>
    <dbReference type="NCBI Taxonomy" id="1316679"/>
    <lineage>
        <taxon>Bacteria</taxon>
        <taxon>Pseudomonadati</taxon>
        <taxon>Pseudomonadota</taxon>
        <taxon>Alphaproteobacteria</taxon>
        <taxon>Sphingomonadales</taxon>
        <taxon>Erythrobacteraceae</taxon>
        <taxon>Altererythrobacter</taxon>
    </lineage>
</organism>
<dbReference type="OrthoDB" id="9812109at2"/>
<feature type="transmembrane region" description="Helical" evidence="7">
    <location>
        <begin position="20"/>
        <end position="39"/>
    </location>
</feature>
<name>A0A1Y6EIN4_9SPHN</name>
<protein>
    <recommendedName>
        <fullName evidence="6">Peptidyl-prolyl cis-trans isomerase</fullName>
        <ecNumber evidence="6">5.2.1.8</ecNumber>
    </recommendedName>
</protein>
<evidence type="ECO:0000256" key="5">
    <source>
        <dbReference type="PROSITE-ProRule" id="PRU00277"/>
    </source>
</evidence>
<keyword evidence="7" id="KW-1133">Transmembrane helix</keyword>
<comment type="catalytic activity">
    <reaction evidence="1 5 6">
        <text>[protein]-peptidylproline (omega=180) = [protein]-peptidylproline (omega=0)</text>
        <dbReference type="Rhea" id="RHEA:16237"/>
        <dbReference type="Rhea" id="RHEA-COMP:10747"/>
        <dbReference type="Rhea" id="RHEA-COMP:10748"/>
        <dbReference type="ChEBI" id="CHEBI:83833"/>
        <dbReference type="ChEBI" id="CHEBI:83834"/>
        <dbReference type="EC" id="5.2.1.8"/>
    </reaction>
</comment>
<dbReference type="InterPro" id="IPR046357">
    <property type="entry name" value="PPIase_dom_sf"/>
</dbReference>
<evidence type="ECO:0000313" key="10">
    <source>
        <dbReference type="Proteomes" id="UP000194420"/>
    </source>
</evidence>
<dbReference type="SUPFAM" id="SSF54534">
    <property type="entry name" value="FKBP-like"/>
    <property type="match status" value="1"/>
</dbReference>
<evidence type="ECO:0000256" key="7">
    <source>
        <dbReference type="SAM" id="Phobius"/>
    </source>
</evidence>
<dbReference type="PANTHER" id="PTHR43811:SF19">
    <property type="entry name" value="39 KDA FK506-BINDING NUCLEAR PROTEIN"/>
    <property type="match status" value="1"/>
</dbReference>
<gene>
    <name evidence="9" type="ORF">SAMN06297468_0677</name>
</gene>
<dbReference type="Gene3D" id="3.10.50.40">
    <property type="match status" value="1"/>
</dbReference>
<dbReference type="EC" id="5.2.1.8" evidence="6"/>
<keyword evidence="10" id="KW-1185">Reference proteome</keyword>
<comment type="similarity">
    <text evidence="2 6">Belongs to the FKBP-type PPIase family.</text>
</comment>
<reference evidence="10" key="1">
    <citation type="submission" date="2017-04" db="EMBL/GenBank/DDBJ databases">
        <authorList>
            <person name="Varghese N."/>
            <person name="Submissions S."/>
        </authorList>
    </citation>
    <scope>NUCLEOTIDE SEQUENCE [LARGE SCALE GENOMIC DNA]</scope>
</reference>
<keyword evidence="7" id="KW-0812">Transmembrane</keyword>
<dbReference type="AlphaFoldDB" id="A0A1Y6EIN4"/>
<dbReference type="EMBL" id="FXWG01000001">
    <property type="protein sequence ID" value="SMQ62276.1"/>
    <property type="molecule type" value="Genomic_DNA"/>
</dbReference>
<accession>A0A1Y6EIN4</accession>
<keyword evidence="7" id="KW-0472">Membrane</keyword>
<dbReference type="GO" id="GO:0003755">
    <property type="term" value="F:peptidyl-prolyl cis-trans isomerase activity"/>
    <property type="evidence" value="ECO:0007669"/>
    <property type="project" value="UniProtKB-UniRule"/>
</dbReference>